<dbReference type="RefSeq" id="WP_214111696.1">
    <property type="nucleotide sequence ID" value="NZ_JAHCTB010000001.1"/>
</dbReference>
<gene>
    <name evidence="1" type="ORF">KIV10_01380</name>
</gene>
<keyword evidence="2" id="KW-1185">Reference proteome</keyword>
<sequence>MTDFQKHIELNKQLNGRLKTLSSEATIKDCFHHKKEECKLPIKNAHSLQRQGSLKILEREVDGNLSVYCHTEREVNKQNDFIDLKPLGRKAASTFFGFCDFHDTSLFSVIENEPEITDIESDEHCFLHSYRSFAHSYHRKYEEYKLYTSRDSEVIKILEELHGRAGIESNKMFVEMALDDLSKPKERMDNYIENREFDALDYLCYEYKHTIPIACAACTTPAYNLHNVPVNISTDPTYVYSNIITTALPFSKRSVLILAAFPEEPNGVKYLDDIDNIKPNILQEKFLSYHLINNAENCYISPSFYNSKSQLWKKEYCYMINYIGAKHTPYMGFNKFFPINYFSVSEKI</sequence>
<accession>A0ABS5S345</accession>
<organism evidence="1 2">
    <name type="scientific">Aequorivita echinoideorum</name>
    <dbReference type="NCBI Taxonomy" id="1549647"/>
    <lineage>
        <taxon>Bacteria</taxon>
        <taxon>Pseudomonadati</taxon>
        <taxon>Bacteroidota</taxon>
        <taxon>Flavobacteriia</taxon>
        <taxon>Flavobacteriales</taxon>
        <taxon>Flavobacteriaceae</taxon>
        <taxon>Aequorivita</taxon>
    </lineage>
</organism>
<reference evidence="1 2" key="1">
    <citation type="submission" date="2021-05" db="EMBL/GenBank/DDBJ databases">
        <title>Aequorivita echinoideorum JCM 30378 genome.</title>
        <authorList>
            <person name="Zhang H."/>
            <person name="Li C."/>
        </authorList>
    </citation>
    <scope>NUCLEOTIDE SEQUENCE [LARGE SCALE GENOMIC DNA]</scope>
    <source>
        <strain evidence="1 2">JCM30378</strain>
    </source>
</reference>
<protein>
    <submittedName>
        <fullName evidence="1">Uncharacterized protein</fullName>
    </submittedName>
</protein>
<dbReference type="EMBL" id="JAHCTB010000001">
    <property type="protein sequence ID" value="MBT0606822.1"/>
    <property type="molecule type" value="Genomic_DNA"/>
</dbReference>
<dbReference type="Proteomes" id="UP001297092">
    <property type="component" value="Unassembled WGS sequence"/>
</dbReference>
<name>A0ABS5S345_9FLAO</name>
<evidence type="ECO:0000313" key="2">
    <source>
        <dbReference type="Proteomes" id="UP001297092"/>
    </source>
</evidence>
<evidence type="ECO:0000313" key="1">
    <source>
        <dbReference type="EMBL" id="MBT0606822.1"/>
    </source>
</evidence>
<proteinExistence type="predicted"/>
<comment type="caution">
    <text evidence="1">The sequence shown here is derived from an EMBL/GenBank/DDBJ whole genome shotgun (WGS) entry which is preliminary data.</text>
</comment>